<dbReference type="AlphaFoldDB" id="A0A1L8CXD9"/>
<name>A0A1L8CXD9_9THEO</name>
<evidence type="ECO:0000256" key="2">
    <source>
        <dbReference type="ARBA" id="ARBA00022729"/>
    </source>
</evidence>
<feature type="chain" id="PRO_5013222295" description="Cytochrome c domain-containing protein" evidence="5">
    <location>
        <begin position="24"/>
        <end position="858"/>
    </location>
</feature>
<dbReference type="Proteomes" id="UP000187485">
    <property type="component" value="Unassembled WGS sequence"/>
</dbReference>
<dbReference type="NCBIfam" id="TIGR01905">
    <property type="entry name" value="paired_CXXCH_1"/>
    <property type="match status" value="1"/>
</dbReference>
<evidence type="ECO:0000259" key="6">
    <source>
        <dbReference type="PROSITE" id="PS51007"/>
    </source>
</evidence>
<organism evidence="7 8">
    <name type="scientific">Carboxydothermus pertinax</name>
    <dbReference type="NCBI Taxonomy" id="870242"/>
    <lineage>
        <taxon>Bacteria</taxon>
        <taxon>Bacillati</taxon>
        <taxon>Bacillota</taxon>
        <taxon>Clostridia</taxon>
        <taxon>Thermoanaerobacterales</taxon>
        <taxon>Thermoanaerobacteraceae</taxon>
        <taxon>Carboxydothermus</taxon>
    </lineage>
</organism>
<dbReference type="InterPro" id="IPR010177">
    <property type="entry name" value="Paired_CXXCH_1"/>
</dbReference>
<proteinExistence type="predicted"/>
<keyword evidence="1 4" id="KW-0479">Metal-binding</keyword>
<keyword evidence="4" id="KW-0349">Heme</keyword>
<dbReference type="InterPro" id="IPR009056">
    <property type="entry name" value="Cyt_c-like_dom"/>
</dbReference>
<dbReference type="PANTHER" id="PTHR35038:SF8">
    <property type="entry name" value="C-TYPE POLYHEME CYTOCHROME OMCC"/>
    <property type="match status" value="1"/>
</dbReference>
<dbReference type="Gene3D" id="1.10.1130.10">
    <property type="entry name" value="Flavocytochrome C3, Chain A"/>
    <property type="match status" value="3"/>
</dbReference>
<dbReference type="GO" id="GO:0020037">
    <property type="term" value="F:heme binding"/>
    <property type="evidence" value="ECO:0007669"/>
    <property type="project" value="InterPro"/>
</dbReference>
<gene>
    <name evidence="7" type="ORF">cpu_21020</name>
</gene>
<dbReference type="PANTHER" id="PTHR35038">
    <property type="entry name" value="DISSIMILATORY SULFITE REDUCTASE SIRA"/>
    <property type="match status" value="1"/>
</dbReference>
<accession>A0A1L8CXD9</accession>
<dbReference type="EMBL" id="BDJK01000055">
    <property type="protein sequence ID" value="GAV23592.1"/>
    <property type="molecule type" value="Genomic_DNA"/>
</dbReference>
<reference evidence="8" key="1">
    <citation type="submission" date="2016-12" db="EMBL/GenBank/DDBJ databases">
        <title>Draft Genome Sequences od Carboxydothermus pertinax and islandicus, Hydrogenogenic Carboxydotrophic Bacteria.</title>
        <authorList>
            <person name="Fukuyama Y."/>
            <person name="Ohmae K."/>
            <person name="Yoneda Y."/>
            <person name="Yoshida T."/>
            <person name="Sako Y."/>
        </authorList>
    </citation>
    <scope>NUCLEOTIDE SEQUENCE [LARGE SCALE GENOMIC DNA]</scope>
    <source>
        <strain evidence="8">Ug1</strain>
    </source>
</reference>
<dbReference type="InterPro" id="IPR036280">
    <property type="entry name" value="Multihaem_cyt_sf"/>
</dbReference>
<dbReference type="InterPro" id="IPR051829">
    <property type="entry name" value="Multiheme_Cytochr_ET"/>
</dbReference>
<dbReference type="RefSeq" id="WP_075859989.1">
    <property type="nucleotide sequence ID" value="NZ_BDJK01000055.1"/>
</dbReference>
<evidence type="ECO:0000256" key="4">
    <source>
        <dbReference type="PROSITE-ProRule" id="PRU00433"/>
    </source>
</evidence>
<dbReference type="GO" id="GO:0009055">
    <property type="term" value="F:electron transfer activity"/>
    <property type="evidence" value="ECO:0007669"/>
    <property type="project" value="InterPro"/>
</dbReference>
<evidence type="ECO:0000313" key="7">
    <source>
        <dbReference type="EMBL" id="GAV23592.1"/>
    </source>
</evidence>
<evidence type="ECO:0000256" key="5">
    <source>
        <dbReference type="SAM" id="SignalP"/>
    </source>
</evidence>
<keyword evidence="3 4" id="KW-0408">Iron</keyword>
<feature type="signal peptide" evidence="5">
    <location>
        <begin position="1"/>
        <end position="23"/>
    </location>
</feature>
<dbReference type="OrthoDB" id="1717569at2"/>
<comment type="caution">
    <text evidence="7">The sequence shown here is derived from an EMBL/GenBank/DDBJ whole genome shotgun (WGS) entry which is preliminary data.</text>
</comment>
<dbReference type="PROSITE" id="PS51007">
    <property type="entry name" value="CYTC"/>
    <property type="match status" value="1"/>
</dbReference>
<dbReference type="STRING" id="870242.cpu_21020"/>
<dbReference type="Pfam" id="PF09699">
    <property type="entry name" value="Paired_CXXCH_1"/>
    <property type="match status" value="2"/>
</dbReference>
<feature type="domain" description="Cytochrome c" evidence="6">
    <location>
        <begin position="686"/>
        <end position="836"/>
    </location>
</feature>
<protein>
    <recommendedName>
        <fullName evidence="6">Cytochrome c domain-containing protein</fullName>
    </recommendedName>
</protein>
<dbReference type="Gene3D" id="3.90.10.10">
    <property type="entry name" value="Cytochrome C3"/>
    <property type="match status" value="1"/>
</dbReference>
<keyword evidence="2 5" id="KW-0732">Signal</keyword>
<keyword evidence="8" id="KW-1185">Reference proteome</keyword>
<sequence length="858" mass="94037">MRKGLVLALAVLMLIAFTATAYAAQVLVPTTDEKVYGPGNYIPTPTSKTVYGYNSSPAKFNADGKTFYPYEIYLPNEQNPANYRIHSNYSKNTDACAACHATHTAVGQTLLQWGTVYDTCMACHDGTIGTTYNVEEGKIANGKPTFGGMFGTGSESSLSNHLVTGAIQIFAAPGGNTTGNYESENVPDKGLVKQWDITFGCESCHSPHGLAGNARILNPNVNNYALVNWKQGVKLVYTDEGFVAQDGQNNKFQWVRSYPYNLGTKVYVEENGNITLKKEYTDYLLDGSKGYTTLKFNNSSLNTSGTVVIAYFYPALQVKMDIKQYLNGTNESVQHISGINQFCGACHTDYNTDTGNPETAHNSSDNLTGKYTEAYRHQVGFKIDEFKQFLPLTNMVYEERPNNAGEVMTCLTCHYAHGTSKDFWTRTLTDPYWSGQVIDEIAGSSALKRAPNMGTCETCHRKGPAAEGYDANAGVTNKVIPNPSVADVYNQENAKFVGSAACVECHKSYYEGFKETYHNNMATYYNIDQKTAPTERAYKGSVALLSVFNDNPDLKTTAPFVYIWDAINGKTSTFDVVLWGKPDEAAYVAVWDGSAYQRKAELEYNKTTGKYELVSKSGALTCINCHSVNNYTFETATPLTTDVAQQVYNVGIPYIQKPLGVTDFIYNTGAGTKASLRTLLTSGGVVTASDGTGVVELQINCEACHGPGSLHVAAPSSRNITGWKNYNYDVRVGLPYQTKANALTGISLPTKAQSCGSCHNSNTHQGFYYKSKHFVNGQMDCMVCHDPHSDKYEYQLKLPVKSLCMSCHDAGVATGNIPVFTKEDTEKFLGYYSTAYHLFDDMGTTNEATYAATNNLLP</sequence>
<dbReference type="SUPFAM" id="SSF48695">
    <property type="entry name" value="Multiheme cytochromes"/>
    <property type="match status" value="2"/>
</dbReference>
<evidence type="ECO:0000256" key="3">
    <source>
        <dbReference type="ARBA" id="ARBA00023004"/>
    </source>
</evidence>
<evidence type="ECO:0000256" key="1">
    <source>
        <dbReference type="ARBA" id="ARBA00022723"/>
    </source>
</evidence>
<dbReference type="GO" id="GO:0046872">
    <property type="term" value="F:metal ion binding"/>
    <property type="evidence" value="ECO:0007669"/>
    <property type="project" value="UniProtKB-KW"/>
</dbReference>
<evidence type="ECO:0000313" key="8">
    <source>
        <dbReference type="Proteomes" id="UP000187485"/>
    </source>
</evidence>